<keyword evidence="2" id="KW-1185">Reference proteome</keyword>
<dbReference type="Proteomes" id="UP000233551">
    <property type="component" value="Unassembled WGS sequence"/>
</dbReference>
<reference evidence="1 2" key="1">
    <citation type="submission" date="2017-11" db="EMBL/GenBank/DDBJ databases">
        <title>De-novo sequencing of pomegranate (Punica granatum L.) genome.</title>
        <authorList>
            <person name="Akparov Z."/>
            <person name="Amiraslanov A."/>
            <person name="Hajiyeva S."/>
            <person name="Abbasov M."/>
            <person name="Kaur K."/>
            <person name="Hamwieh A."/>
            <person name="Solovyev V."/>
            <person name="Salamov A."/>
            <person name="Braich B."/>
            <person name="Kosarev P."/>
            <person name="Mahmoud A."/>
            <person name="Hajiyev E."/>
            <person name="Babayeva S."/>
            <person name="Izzatullayeva V."/>
            <person name="Mammadov A."/>
            <person name="Mammadov A."/>
            <person name="Sharifova S."/>
            <person name="Ojaghi J."/>
            <person name="Eynullazada K."/>
            <person name="Bayramov B."/>
            <person name="Abdulazimova A."/>
            <person name="Shahmuradov I."/>
        </authorList>
    </citation>
    <scope>NUCLEOTIDE SEQUENCE [LARGE SCALE GENOMIC DNA]</scope>
    <source>
        <strain evidence="2">cv. AG2017</strain>
        <tissue evidence="1">Leaf</tissue>
    </source>
</reference>
<evidence type="ECO:0000313" key="1">
    <source>
        <dbReference type="EMBL" id="PKI66015.1"/>
    </source>
</evidence>
<accession>A0A2I0KBV3</accession>
<evidence type="ECO:0000313" key="2">
    <source>
        <dbReference type="Proteomes" id="UP000233551"/>
    </source>
</evidence>
<organism evidence="1 2">
    <name type="scientific">Punica granatum</name>
    <name type="common">Pomegranate</name>
    <dbReference type="NCBI Taxonomy" id="22663"/>
    <lineage>
        <taxon>Eukaryota</taxon>
        <taxon>Viridiplantae</taxon>
        <taxon>Streptophyta</taxon>
        <taxon>Embryophyta</taxon>
        <taxon>Tracheophyta</taxon>
        <taxon>Spermatophyta</taxon>
        <taxon>Magnoliopsida</taxon>
        <taxon>eudicotyledons</taxon>
        <taxon>Gunneridae</taxon>
        <taxon>Pentapetalae</taxon>
        <taxon>rosids</taxon>
        <taxon>malvids</taxon>
        <taxon>Myrtales</taxon>
        <taxon>Lythraceae</taxon>
        <taxon>Punica</taxon>
    </lineage>
</organism>
<name>A0A2I0KBV3_PUNGR</name>
<proteinExistence type="predicted"/>
<dbReference type="AlphaFoldDB" id="A0A2I0KBV3"/>
<gene>
    <name evidence="1" type="ORF">CRG98_013600</name>
</gene>
<comment type="caution">
    <text evidence="1">The sequence shown here is derived from an EMBL/GenBank/DDBJ whole genome shotgun (WGS) entry which is preliminary data.</text>
</comment>
<dbReference type="EMBL" id="PGOL01000697">
    <property type="protein sequence ID" value="PKI66015.1"/>
    <property type="molecule type" value="Genomic_DNA"/>
</dbReference>
<sequence length="124" mass="13699">MPCPDRFYYTYKAYNDPGPGLTPMESSLGPCTSLRTRISPLSCPDKTHGFNAQKAKTLLVEELIQNLMTFEVAQKAYAVLRQWHFAMPILPPDGNRAFSLPGAGGQARGQIDLPFPLPDHAHQA</sequence>
<protein>
    <submittedName>
        <fullName evidence="1">Uncharacterized protein</fullName>
    </submittedName>
</protein>